<proteinExistence type="predicted"/>
<dbReference type="RefSeq" id="WP_281396529.1">
    <property type="nucleotide sequence ID" value="NZ_BAABIX010000056.1"/>
</dbReference>
<dbReference type="Proteomes" id="UP000578449">
    <property type="component" value="Unassembled WGS sequence"/>
</dbReference>
<evidence type="ECO:0000313" key="3">
    <source>
        <dbReference type="Proteomes" id="UP000578449"/>
    </source>
</evidence>
<protein>
    <submittedName>
        <fullName evidence="2">Uncharacterized protein</fullName>
    </submittedName>
</protein>
<evidence type="ECO:0000313" key="2">
    <source>
        <dbReference type="EMBL" id="MBB5140307.1"/>
    </source>
</evidence>
<sequence>MTKLFPGLPVFAAGPFIAAGKPFQQGLRDPPRDAIVERVPP</sequence>
<organism evidence="2 3">
    <name type="scientific">Thermocatellispora tengchongensis</name>
    <dbReference type="NCBI Taxonomy" id="1073253"/>
    <lineage>
        <taxon>Bacteria</taxon>
        <taxon>Bacillati</taxon>
        <taxon>Actinomycetota</taxon>
        <taxon>Actinomycetes</taxon>
        <taxon>Streptosporangiales</taxon>
        <taxon>Streptosporangiaceae</taxon>
        <taxon>Thermocatellispora</taxon>
    </lineage>
</organism>
<evidence type="ECO:0000256" key="1">
    <source>
        <dbReference type="SAM" id="MobiDB-lite"/>
    </source>
</evidence>
<reference evidence="2 3" key="1">
    <citation type="submission" date="2020-08" db="EMBL/GenBank/DDBJ databases">
        <title>Genomic Encyclopedia of Type Strains, Phase IV (KMG-IV): sequencing the most valuable type-strain genomes for metagenomic binning, comparative biology and taxonomic classification.</title>
        <authorList>
            <person name="Goeker M."/>
        </authorList>
    </citation>
    <scope>NUCLEOTIDE SEQUENCE [LARGE SCALE GENOMIC DNA]</scope>
    <source>
        <strain evidence="2 3">DSM 45615</strain>
    </source>
</reference>
<dbReference type="EMBL" id="JACHGN010000040">
    <property type="protein sequence ID" value="MBB5140307.1"/>
    <property type="molecule type" value="Genomic_DNA"/>
</dbReference>
<feature type="region of interest" description="Disordered" evidence="1">
    <location>
        <begin position="21"/>
        <end position="41"/>
    </location>
</feature>
<comment type="caution">
    <text evidence="2">The sequence shown here is derived from an EMBL/GenBank/DDBJ whole genome shotgun (WGS) entry which is preliminary data.</text>
</comment>
<accession>A0A840PT44</accession>
<dbReference type="AlphaFoldDB" id="A0A840PT44"/>
<gene>
    <name evidence="2" type="ORF">HNP84_010074</name>
</gene>
<keyword evidence="3" id="KW-1185">Reference proteome</keyword>
<feature type="compositionally biased region" description="Basic and acidic residues" evidence="1">
    <location>
        <begin position="29"/>
        <end position="41"/>
    </location>
</feature>
<name>A0A840PT44_9ACTN</name>